<reference evidence="2" key="1">
    <citation type="journal article" date="2020" name="Stud. Mycol.">
        <title>101 Dothideomycetes genomes: a test case for predicting lifestyles and emergence of pathogens.</title>
        <authorList>
            <person name="Haridas S."/>
            <person name="Albert R."/>
            <person name="Binder M."/>
            <person name="Bloem J."/>
            <person name="Labutti K."/>
            <person name="Salamov A."/>
            <person name="Andreopoulos B."/>
            <person name="Baker S."/>
            <person name="Barry K."/>
            <person name="Bills G."/>
            <person name="Bluhm B."/>
            <person name="Cannon C."/>
            <person name="Castanera R."/>
            <person name="Culley D."/>
            <person name="Daum C."/>
            <person name="Ezra D."/>
            <person name="Gonzalez J."/>
            <person name="Henrissat B."/>
            <person name="Kuo A."/>
            <person name="Liang C."/>
            <person name="Lipzen A."/>
            <person name="Lutzoni F."/>
            <person name="Magnuson J."/>
            <person name="Mondo S."/>
            <person name="Nolan M."/>
            <person name="Ohm R."/>
            <person name="Pangilinan J."/>
            <person name="Park H.-J."/>
            <person name="Ramirez L."/>
            <person name="Alfaro M."/>
            <person name="Sun H."/>
            <person name="Tritt A."/>
            <person name="Yoshinaga Y."/>
            <person name="Zwiers L.-H."/>
            <person name="Turgeon B."/>
            <person name="Goodwin S."/>
            <person name="Spatafora J."/>
            <person name="Crous P."/>
            <person name="Grigoriev I."/>
        </authorList>
    </citation>
    <scope>NUCLEOTIDE SEQUENCE</scope>
    <source>
        <strain evidence="2">CBS 122367</strain>
    </source>
</reference>
<feature type="compositionally biased region" description="Low complexity" evidence="1">
    <location>
        <begin position="241"/>
        <end position="252"/>
    </location>
</feature>
<sequence length="463" mass="50543">MSDPAKSPATPVTPATPNRRRGATVNDPPTPVRATPGRLTPGRIMGHPSDVALFATIRIHTAKCSVCDNRNQDELMRRCPMCTWQACGECRKAKNDNLQHGTEVIAFGTPANRRPLPGIGGRSTPHRASPPLQFSPVPVVNKAATEMTPASSIRQKFKDAQEATPPTSGEKRKRDQKATKQVEVSGPSDDSGDNNFSPEPASPTLTMSRKRHKMAASSGAGTHGSSGSPVKRIRQIRQQKSIPSVSSGSSPPWTFDNSLSQGMRPSENKEEVAAFYGIPSDGYEQHPLSRSMPITNRSVRIPPNVKRNFKPRKSAAEFQHELQIKVVQKLEQHFGWAPRAGVASASESSATQEQLRTIRDVVQAEAHSFQHLTELEAGQMAEITKHMEEAALEVRDAAYQQMAGSFRASVAPGLDMDLDQLNRVQQQHLTEAVHEVSGQALKAFAKHNVKVVPSKPSAERLKR</sequence>
<evidence type="ECO:0000256" key="1">
    <source>
        <dbReference type="SAM" id="MobiDB-lite"/>
    </source>
</evidence>
<dbReference type="OrthoDB" id="4755622at2759"/>
<protein>
    <submittedName>
        <fullName evidence="2">Uncharacterized protein</fullName>
    </submittedName>
</protein>
<feature type="region of interest" description="Disordered" evidence="1">
    <location>
        <begin position="1"/>
        <end position="44"/>
    </location>
</feature>
<name>A0A6G1ICI5_9PLEO</name>
<evidence type="ECO:0000313" key="2">
    <source>
        <dbReference type="EMBL" id="KAF2675835.1"/>
    </source>
</evidence>
<dbReference type="AlphaFoldDB" id="A0A6G1ICI5"/>
<dbReference type="Proteomes" id="UP000799291">
    <property type="component" value="Unassembled WGS sequence"/>
</dbReference>
<feature type="compositionally biased region" description="Basic and acidic residues" evidence="1">
    <location>
        <begin position="169"/>
        <end position="180"/>
    </location>
</feature>
<keyword evidence="3" id="KW-1185">Reference proteome</keyword>
<evidence type="ECO:0000313" key="3">
    <source>
        <dbReference type="Proteomes" id="UP000799291"/>
    </source>
</evidence>
<feature type="compositionally biased region" description="Polar residues" evidence="1">
    <location>
        <begin position="193"/>
        <end position="207"/>
    </location>
</feature>
<dbReference type="EMBL" id="MU005647">
    <property type="protein sequence ID" value="KAF2675835.1"/>
    <property type="molecule type" value="Genomic_DNA"/>
</dbReference>
<proteinExistence type="predicted"/>
<feature type="compositionally biased region" description="Low complexity" evidence="1">
    <location>
        <begin position="215"/>
        <end position="228"/>
    </location>
</feature>
<gene>
    <name evidence="2" type="ORF">K458DRAFT_492873</name>
</gene>
<feature type="region of interest" description="Disordered" evidence="1">
    <location>
        <begin position="109"/>
        <end position="268"/>
    </location>
</feature>
<organism evidence="2 3">
    <name type="scientific">Lentithecium fluviatile CBS 122367</name>
    <dbReference type="NCBI Taxonomy" id="1168545"/>
    <lineage>
        <taxon>Eukaryota</taxon>
        <taxon>Fungi</taxon>
        <taxon>Dikarya</taxon>
        <taxon>Ascomycota</taxon>
        <taxon>Pezizomycotina</taxon>
        <taxon>Dothideomycetes</taxon>
        <taxon>Pleosporomycetidae</taxon>
        <taxon>Pleosporales</taxon>
        <taxon>Massarineae</taxon>
        <taxon>Lentitheciaceae</taxon>
        <taxon>Lentithecium</taxon>
    </lineage>
</organism>
<accession>A0A6G1ICI5</accession>